<feature type="domain" description="YCII-related" evidence="2">
    <location>
        <begin position="1"/>
        <end position="114"/>
    </location>
</feature>
<dbReference type="Gene3D" id="3.30.70.1060">
    <property type="entry name" value="Dimeric alpha+beta barrel"/>
    <property type="match status" value="1"/>
</dbReference>
<gene>
    <name evidence="3" type="ORF">SAMN02982931_03331</name>
</gene>
<dbReference type="Pfam" id="PF03795">
    <property type="entry name" value="YCII"/>
    <property type="match status" value="1"/>
</dbReference>
<dbReference type="STRING" id="665467.SAMN02982931_03331"/>
<evidence type="ECO:0000313" key="3">
    <source>
        <dbReference type="EMBL" id="SDB43979.1"/>
    </source>
</evidence>
<dbReference type="InterPro" id="IPR011008">
    <property type="entry name" value="Dimeric_a/b-barrel"/>
</dbReference>
<organism evidence="3 4">
    <name type="scientific">Bauldia litoralis</name>
    <dbReference type="NCBI Taxonomy" id="665467"/>
    <lineage>
        <taxon>Bacteria</taxon>
        <taxon>Pseudomonadati</taxon>
        <taxon>Pseudomonadota</taxon>
        <taxon>Alphaproteobacteria</taxon>
        <taxon>Hyphomicrobiales</taxon>
        <taxon>Kaistiaceae</taxon>
        <taxon>Bauldia</taxon>
    </lineage>
</organism>
<keyword evidence="4" id="KW-1185">Reference proteome</keyword>
<comment type="similarity">
    <text evidence="1">Belongs to the YciI family.</text>
</comment>
<dbReference type="SUPFAM" id="SSF54909">
    <property type="entry name" value="Dimeric alpha+beta barrel"/>
    <property type="match status" value="1"/>
</dbReference>
<protein>
    <submittedName>
        <fullName evidence="3">Uncharacterized conserved protein</fullName>
    </submittedName>
</protein>
<dbReference type="OrthoDB" id="9807535at2"/>
<dbReference type="Proteomes" id="UP000199071">
    <property type="component" value="Unassembled WGS sequence"/>
</dbReference>
<dbReference type="EMBL" id="FMXQ01000007">
    <property type="protein sequence ID" value="SDB43979.1"/>
    <property type="molecule type" value="Genomic_DNA"/>
</dbReference>
<evidence type="ECO:0000256" key="1">
    <source>
        <dbReference type="ARBA" id="ARBA00007689"/>
    </source>
</evidence>
<dbReference type="InterPro" id="IPR005545">
    <property type="entry name" value="YCII"/>
</dbReference>
<proteinExistence type="inferred from homology"/>
<dbReference type="PANTHER" id="PTHR35174">
    <property type="entry name" value="BLL7171 PROTEIN-RELATED"/>
    <property type="match status" value="1"/>
</dbReference>
<evidence type="ECO:0000313" key="4">
    <source>
        <dbReference type="Proteomes" id="UP000199071"/>
    </source>
</evidence>
<dbReference type="AlphaFoldDB" id="A0A1G6DFU1"/>
<name>A0A1G6DFU1_9HYPH</name>
<evidence type="ECO:0000259" key="2">
    <source>
        <dbReference type="Pfam" id="PF03795"/>
    </source>
</evidence>
<sequence>MRYILLLYQDETGFWFRLSDAERAAEGARYEAFARALGEAGQLVAAERFEPYYTARTVRRAGDRPAVGEGAYADTPEQLGGAFIIEVADEEEALAWAARCPTIGHGVVEIRRLWQPPAAPP</sequence>
<dbReference type="RefSeq" id="WP_090877986.1">
    <property type="nucleotide sequence ID" value="NZ_FMXQ01000007.1"/>
</dbReference>
<reference evidence="3 4" key="1">
    <citation type="submission" date="2016-10" db="EMBL/GenBank/DDBJ databases">
        <authorList>
            <person name="de Groot N.N."/>
        </authorList>
    </citation>
    <scope>NUCLEOTIDE SEQUENCE [LARGE SCALE GENOMIC DNA]</scope>
    <source>
        <strain evidence="3 4">ATCC 35022</strain>
    </source>
</reference>
<accession>A0A1G6DFU1</accession>
<dbReference type="PANTHER" id="PTHR35174:SF3">
    <property type="entry name" value="BLL7171 PROTEIN"/>
    <property type="match status" value="1"/>
</dbReference>